<dbReference type="PANTHER" id="PTHR31297:SF1">
    <property type="entry name" value="GLUCAN 1,3-BETA-GLUCOSIDASE I_II-RELATED"/>
    <property type="match status" value="1"/>
</dbReference>
<dbReference type="EC" id="3.2.1.58" evidence="9"/>
<dbReference type="EMBL" id="ML991819">
    <property type="protein sequence ID" value="KAF2232106.1"/>
    <property type="molecule type" value="Genomic_DNA"/>
</dbReference>
<evidence type="ECO:0000256" key="2">
    <source>
        <dbReference type="ARBA" id="ARBA00005641"/>
    </source>
</evidence>
<keyword evidence="5 10" id="KW-0378">Hydrolase</keyword>
<keyword evidence="3" id="KW-0964">Secreted</keyword>
<dbReference type="OrthoDB" id="62120at2759"/>
<comment type="similarity">
    <text evidence="2 10">Belongs to the glycosyl hydrolase 5 (cellulase A) family.</text>
</comment>
<gene>
    <name evidence="13" type="ORF">EV356DRAFT_450838</name>
</gene>
<organism evidence="13 14">
    <name type="scientific">Viridothelium virens</name>
    <name type="common">Speckled blister lichen</name>
    <name type="synonym">Trypethelium virens</name>
    <dbReference type="NCBI Taxonomy" id="1048519"/>
    <lineage>
        <taxon>Eukaryota</taxon>
        <taxon>Fungi</taxon>
        <taxon>Dikarya</taxon>
        <taxon>Ascomycota</taxon>
        <taxon>Pezizomycotina</taxon>
        <taxon>Dothideomycetes</taxon>
        <taxon>Dothideomycetes incertae sedis</taxon>
        <taxon>Trypetheliales</taxon>
        <taxon>Trypetheliaceae</taxon>
        <taxon>Viridothelium</taxon>
    </lineage>
</organism>
<evidence type="ECO:0000256" key="7">
    <source>
        <dbReference type="ARBA" id="ARBA00023316"/>
    </source>
</evidence>
<evidence type="ECO:0000256" key="11">
    <source>
        <dbReference type="SAM" id="SignalP"/>
    </source>
</evidence>
<accession>A0A6A6H1Z7</accession>
<evidence type="ECO:0000313" key="14">
    <source>
        <dbReference type="Proteomes" id="UP000800092"/>
    </source>
</evidence>
<dbReference type="PANTHER" id="PTHR31297">
    <property type="entry name" value="GLUCAN ENDO-1,6-BETA-GLUCOSIDASE B"/>
    <property type="match status" value="1"/>
</dbReference>
<proteinExistence type="inferred from homology"/>
<evidence type="ECO:0000313" key="13">
    <source>
        <dbReference type="EMBL" id="KAF2232106.1"/>
    </source>
</evidence>
<protein>
    <recommendedName>
        <fullName evidence="9">glucan 1,3-beta-glucosidase</fullName>
        <ecNumber evidence="9">3.2.1.58</ecNumber>
    </recommendedName>
</protein>
<evidence type="ECO:0000256" key="1">
    <source>
        <dbReference type="ARBA" id="ARBA00004613"/>
    </source>
</evidence>
<dbReference type="GO" id="GO:0004338">
    <property type="term" value="F:glucan exo-1,3-beta-glucosidase activity"/>
    <property type="evidence" value="ECO:0007669"/>
    <property type="project" value="UniProtKB-EC"/>
</dbReference>
<dbReference type="InterPro" id="IPR050386">
    <property type="entry name" value="Glycosyl_hydrolase_5"/>
</dbReference>
<keyword evidence="4 11" id="KW-0732">Signal</keyword>
<dbReference type="SUPFAM" id="SSF51445">
    <property type="entry name" value="(Trans)glycosidases"/>
    <property type="match status" value="1"/>
</dbReference>
<evidence type="ECO:0000256" key="8">
    <source>
        <dbReference type="ARBA" id="ARBA00036824"/>
    </source>
</evidence>
<dbReference type="AlphaFoldDB" id="A0A6A6H1Z7"/>
<evidence type="ECO:0000256" key="10">
    <source>
        <dbReference type="RuleBase" id="RU361153"/>
    </source>
</evidence>
<dbReference type="GO" id="GO:0009986">
    <property type="term" value="C:cell surface"/>
    <property type="evidence" value="ECO:0007669"/>
    <property type="project" value="TreeGrafter"/>
</dbReference>
<sequence>MDLLLLAALLFATATSARPSYAVQHIRGRQVAPANPTSPTFTNATNGTESEFLYGVNIGGWLVLEKWMNSDMFENSTAYDQWTFDSRTDVDPVPLLEQHWSSWFTEQDVIQIKDWGFNALRIPVGFWAFDTLGFPYKMGAQAYLDKAIGWARTHGLKVWIDHHGVPGSQNGFDNSGHNGSVEWQNAPNYQNSINVLVTMAKKYGSIDYADVVAGIELVNEPISWKLGNGEGNDWDKMQAWTKQAYAAVKNVTRNSNLRLIMHDAFATPFAWTEVGAAINGKASMPPTPFAIDTHLYQNQVASDSTLTNAQHIAKACNYSSSSLLPQNRTQNLPVYVGEFSLAINICVNPDGTTIAGSTCSTIGCQCASSHSPSQYKSYTRAAIRQFAEAQLLTYEKSAQGFFIWAYKAPGEWGLVNAMAAETLPNPINDLTKYQYPNICQDQ</sequence>
<evidence type="ECO:0000256" key="4">
    <source>
        <dbReference type="ARBA" id="ARBA00022729"/>
    </source>
</evidence>
<evidence type="ECO:0000256" key="6">
    <source>
        <dbReference type="ARBA" id="ARBA00023295"/>
    </source>
</evidence>
<dbReference type="GO" id="GO:0071555">
    <property type="term" value="P:cell wall organization"/>
    <property type="evidence" value="ECO:0007669"/>
    <property type="project" value="UniProtKB-KW"/>
</dbReference>
<keyword evidence="6 10" id="KW-0326">Glycosidase</keyword>
<evidence type="ECO:0000256" key="9">
    <source>
        <dbReference type="ARBA" id="ARBA00038929"/>
    </source>
</evidence>
<evidence type="ECO:0000259" key="12">
    <source>
        <dbReference type="Pfam" id="PF00150"/>
    </source>
</evidence>
<feature type="signal peptide" evidence="11">
    <location>
        <begin position="1"/>
        <end position="17"/>
    </location>
</feature>
<dbReference type="GO" id="GO:0005576">
    <property type="term" value="C:extracellular region"/>
    <property type="evidence" value="ECO:0007669"/>
    <property type="project" value="UniProtKB-SubCell"/>
</dbReference>
<dbReference type="Proteomes" id="UP000800092">
    <property type="component" value="Unassembled WGS sequence"/>
</dbReference>
<dbReference type="InterPro" id="IPR001547">
    <property type="entry name" value="Glyco_hydro_5"/>
</dbReference>
<name>A0A6A6H1Z7_VIRVR</name>
<reference evidence="13" key="1">
    <citation type="journal article" date="2020" name="Stud. Mycol.">
        <title>101 Dothideomycetes genomes: a test case for predicting lifestyles and emergence of pathogens.</title>
        <authorList>
            <person name="Haridas S."/>
            <person name="Albert R."/>
            <person name="Binder M."/>
            <person name="Bloem J."/>
            <person name="Labutti K."/>
            <person name="Salamov A."/>
            <person name="Andreopoulos B."/>
            <person name="Baker S."/>
            <person name="Barry K."/>
            <person name="Bills G."/>
            <person name="Bluhm B."/>
            <person name="Cannon C."/>
            <person name="Castanera R."/>
            <person name="Culley D."/>
            <person name="Daum C."/>
            <person name="Ezra D."/>
            <person name="Gonzalez J."/>
            <person name="Henrissat B."/>
            <person name="Kuo A."/>
            <person name="Liang C."/>
            <person name="Lipzen A."/>
            <person name="Lutzoni F."/>
            <person name="Magnuson J."/>
            <person name="Mondo S."/>
            <person name="Nolan M."/>
            <person name="Ohm R."/>
            <person name="Pangilinan J."/>
            <person name="Park H.-J."/>
            <person name="Ramirez L."/>
            <person name="Alfaro M."/>
            <person name="Sun H."/>
            <person name="Tritt A."/>
            <person name="Yoshinaga Y."/>
            <person name="Zwiers L.-H."/>
            <person name="Turgeon B."/>
            <person name="Goodwin S."/>
            <person name="Spatafora J."/>
            <person name="Crous P."/>
            <person name="Grigoriev I."/>
        </authorList>
    </citation>
    <scope>NUCLEOTIDE SEQUENCE</scope>
    <source>
        <strain evidence="13">Tuck. ex Michener</strain>
    </source>
</reference>
<keyword evidence="7" id="KW-0961">Cell wall biogenesis/degradation</keyword>
<comment type="subcellular location">
    <subcellularLocation>
        <location evidence="1">Secreted</location>
    </subcellularLocation>
</comment>
<evidence type="ECO:0000256" key="3">
    <source>
        <dbReference type="ARBA" id="ARBA00022525"/>
    </source>
</evidence>
<dbReference type="GO" id="GO:0009251">
    <property type="term" value="P:glucan catabolic process"/>
    <property type="evidence" value="ECO:0007669"/>
    <property type="project" value="TreeGrafter"/>
</dbReference>
<feature type="domain" description="Glycoside hydrolase family 5" evidence="12">
    <location>
        <begin position="96"/>
        <end position="341"/>
    </location>
</feature>
<comment type="catalytic activity">
    <reaction evidence="8">
        <text>Successive hydrolysis of beta-D-glucose units from the non-reducing ends of (1-&gt;3)-beta-D-glucans, releasing alpha-glucose.</text>
        <dbReference type="EC" id="3.2.1.58"/>
    </reaction>
</comment>
<keyword evidence="14" id="KW-1185">Reference proteome</keyword>
<dbReference type="Pfam" id="PF00150">
    <property type="entry name" value="Cellulase"/>
    <property type="match status" value="1"/>
</dbReference>
<evidence type="ECO:0000256" key="5">
    <source>
        <dbReference type="ARBA" id="ARBA00022801"/>
    </source>
</evidence>
<feature type="chain" id="PRO_5025355055" description="glucan 1,3-beta-glucosidase" evidence="11">
    <location>
        <begin position="18"/>
        <end position="442"/>
    </location>
</feature>
<dbReference type="InterPro" id="IPR017853">
    <property type="entry name" value="GH"/>
</dbReference>
<dbReference type="Gene3D" id="3.20.20.80">
    <property type="entry name" value="Glycosidases"/>
    <property type="match status" value="1"/>
</dbReference>